<name>A0AAF0YGC3_9TREE</name>
<keyword evidence="2" id="KW-1185">Reference proteome</keyword>
<organism evidence="1 2">
    <name type="scientific">Vanrija pseudolonga</name>
    <dbReference type="NCBI Taxonomy" id="143232"/>
    <lineage>
        <taxon>Eukaryota</taxon>
        <taxon>Fungi</taxon>
        <taxon>Dikarya</taxon>
        <taxon>Basidiomycota</taxon>
        <taxon>Agaricomycotina</taxon>
        <taxon>Tremellomycetes</taxon>
        <taxon>Trichosporonales</taxon>
        <taxon>Trichosporonaceae</taxon>
        <taxon>Vanrija</taxon>
    </lineage>
</organism>
<evidence type="ECO:0000313" key="1">
    <source>
        <dbReference type="EMBL" id="WOO84336.1"/>
    </source>
</evidence>
<accession>A0AAF0YGC3</accession>
<dbReference type="EMBL" id="CP086719">
    <property type="protein sequence ID" value="WOO84336.1"/>
    <property type="molecule type" value="Genomic_DNA"/>
</dbReference>
<gene>
    <name evidence="1" type="ORF">LOC62_06G007856</name>
</gene>
<proteinExistence type="predicted"/>
<protein>
    <submittedName>
        <fullName evidence="1">Uncharacterized protein</fullName>
    </submittedName>
</protein>
<sequence>MLGWIKKGIGRLLAFTQDEPAWPPEISGPYPHQILWRDDDDVWCPGQTIHLLDPKRKISGMDRRVLADHWNYWSEKNNVPATFEWAHRRGCDALAIIVEPGYKFEKEDMDYIFERTERFLKLWRSVCSGLHEPTVTDDDPHSIDLFSGEVLHSRLYPEYGYHVKFDRIVLFMRDEVLFKLRAQAMTPHIIEHGLKWKIGGCKGTPPCSPIHIRTVADNFKKCGM</sequence>
<reference evidence="1" key="1">
    <citation type="submission" date="2023-10" db="EMBL/GenBank/DDBJ databases">
        <authorList>
            <person name="Noh H."/>
        </authorList>
    </citation>
    <scope>NUCLEOTIDE SEQUENCE</scope>
    <source>
        <strain evidence="1">DUCC4014</strain>
    </source>
</reference>
<dbReference type="Proteomes" id="UP000827549">
    <property type="component" value="Chromosome 6"/>
</dbReference>
<dbReference type="RefSeq" id="XP_062630362.1">
    <property type="nucleotide sequence ID" value="XM_062774378.1"/>
</dbReference>
<dbReference type="AlphaFoldDB" id="A0AAF0YGC3"/>
<evidence type="ECO:0000313" key="2">
    <source>
        <dbReference type="Proteomes" id="UP000827549"/>
    </source>
</evidence>
<dbReference type="GeneID" id="87811027"/>